<evidence type="ECO:0000313" key="3">
    <source>
        <dbReference type="EMBL" id="RCW38813.1"/>
    </source>
</evidence>
<proteinExistence type="predicted"/>
<protein>
    <submittedName>
        <fullName evidence="3">LexA-binding, inner membrane-associated putative hydrolase</fullName>
    </submittedName>
</protein>
<gene>
    <name evidence="3" type="ORF">DFQ14_11916</name>
</gene>
<keyword evidence="2" id="KW-0732">Signal</keyword>
<dbReference type="Pfam" id="PF04307">
    <property type="entry name" value="YdjM"/>
    <property type="match status" value="2"/>
</dbReference>
<comment type="caution">
    <text evidence="3">The sequence shown here is derived from an EMBL/GenBank/DDBJ whole genome shotgun (WGS) entry which is preliminary data.</text>
</comment>
<dbReference type="AlphaFoldDB" id="A0A368VDN1"/>
<dbReference type="Proteomes" id="UP000253495">
    <property type="component" value="Unassembled WGS sequence"/>
</dbReference>
<dbReference type="InterPro" id="IPR007404">
    <property type="entry name" value="YdjM-like"/>
</dbReference>
<evidence type="ECO:0000313" key="4">
    <source>
        <dbReference type="Proteomes" id="UP000253495"/>
    </source>
</evidence>
<feature type="signal peptide" evidence="2">
    <location>
        <begin position="1"/>
        <end position="22"/>
    </location>
</feature>
<keyword evidence="4" id="KW-1185">Reference proteome</keyword>
<dbReference type="PANTHER" id="PTHR35531">
    <property type="entry name" value="INNER MEMBRANE PROTEIN YBCI-RELATED"/>
    <property type="match status" value="1"/>
</dbReference>
<dbReference type="GO" id="GO:0016787">
    <property type="term" value="F:hydrolase activity"/>
    <property type="evidence" value="ECO:0007669"/>
    <property type="project" value="UniProtKB-KW"/>
</dbReference>
<feature type="transmembrane region" description="Helical" evidence="1">
    <location>
        <begin position="96"/>
        <end position="117"/>
    </location>
</feature>
<dbReference type="EMBL" id="QPJC01000019">
    <property type="protein sequence ID" value="RCW38813.1"/>
    <property type="molecule type" value="Genomic_DNA"/>
</dbReference>
<keyword evidence="1" id="KW-0472">Membrane</keyword>
<feature type="transmembrane region" description="Helical" evidence="1">
    <location>
        <begin position="232"/>
        <end position="254"/>
    </location>
</feature>
<reference evidence="3 4" key="1">
    <citation type="submission" date="2018-07" db="EMBL/GenBank/DDBJ databases">
        <title>Genomic Encyclopedia of Type Strains, Phase III (KMG-III): the genomes of soil and plant-associated and newly described type strains.</title>
        <authorList>
            <person name="Whitman W."/>
        </authorList>
    </citation>
    <scope>NUCLEOTIDE SEQUENCE [LARGE SCALE GENOMIC DNA]</scope>
    <source>
        <strain evidence="3 4">CECT 8575</strain>
    </source>
</reference>
<sequence>MATGPTHAMSGLAAWAAVTAMAGSHAIGQLTPKTWVVGATLATGAALFPDIDHPKSTVARTFGSMSRGFSAAMSSLSGFLYRLTRTKHDSDRAGTHRGFTHTLVFAVLAGLTTTAIVQTSDGAVLGVLMFTFAGLAVRGLMHNWSPRSDALLIAAASLALTLVCWAWTGEQPFDAAAFGVAVMIGCIAHFIGDAITEQGCPMLWPLPLGGKTWFPVAPPKLLRMKTGGKVELVLIGPALTILAAVLSAVVLYRIGAAPWLAQLELPSEVMAWITPSG</sequence>
<keyword evidence="1" id="KW-0812">Transmembrane</keyword>
<feature type="transmembrane region" description="Helical" evidence="1">
    <location>
        <begin position="150"/>
        <end position="169"/>
    </location>
</feature>
<organism evidence="3 4">
    <name type="scientific">Halopolyspora algeriensis</name>
    <dbReference type="NCBI Taxonomy" id="1500506"/>
    <lineage>
        <taxon>Bacteria</taxon>
        <taxon>Bacillati</taxon>
        <taxon>Actinomycetota</taxon>
        <taxon>Actinomycetes</taxon>
        <taxon>Actinomycetes incertae sedis</taxon>
        <taxon>Halopolyspora</taxon>
    </lineage>
</organism>
<dbReference type="OrthoDB" id="3425909at2"/>
<keyword evidence="1" id="KW-1133">Transmembrane helix</keyword>
<accession>A0A368VDN1</accession>
<feature type="transmembrane region" description="Helical" evidence="1">
    <location>
        <begin position="123"/>
        <end position="141"/>
    </location>
</feature>
<evidence type="ECO:0000256" key="2">
    <source>
        <dbReference type="SAM" id="SignalP"/>
    </source>
</evidence>
<feature type="chain" id="PRO_5038989626" evidence="2">
    <location>
        <begin position="23"/>
        <end position="277"/>
    </location>
</feature>
<dbReference type="PANTHER" id="PTHR35531:SF1">
    <property type="entry name" value="INNER MEMBRANE PROTEIN YBCI-RELATED"/>
    <property type="match status" value="1"/>
</dbReference>
<dbReference type="RefSeq" id="WP_114454938.1">
    <property type="nucleotide sequence ID" value="NZ_QPJC01000019.1"/>
</dbReference>
<name>A0A368VDN1_9ACTN</name>
<keyword evidence="3" id="KW-0378">Hydrolase</keyword>
<feature type="transmembrane region" description="Helical" evidence="1">
    <location>
        <begin position="175"/>
        <end position="195"/>
    </location>
</feature>
<evidence type="ECO:0000256" key="1">
    <source>
        <dbReference type="SAM" id="Phobius"/>
    </source>
</evidence>